<evidence type="ECO:0000256" key="5">
    <source>
        <dbReference type="ARBA" id="ARBA00023004"/>
    </source>
</evidence>
<feature type="domain" description="Cytochrome c" evidence="8">
    <location>
        <begin position="229"/>
        <end position="307"/>
    </location>
</feature>
<evidence type="ECO:0000256" key="1">
    <source>
        <dbReference type="ARBA" id="ARBA00022448"/>
    </source>
</evidence>
<keyword evidence="7" id="KW-0732">Signal</keyword>
<dbReference type="InterPro" id="IPR050597">
    <property type="entry name" value="Cytochrome_c_Oxidase_Subunit"/>
</dbReference>
<name>A0A832J4R3_9GAMM</name>
<evidence type="ECO:0000256" key="6">
    <source>
        <dbReference type="PROSITE-ProRule" id="PRU00433"/>
    </source>
</evidence>
<dbReference type="InterPro" id="IPR009056">
    <property type="entry name" value="Cyt_c-like_dom"/>
</dbReference>
<keyword evidence="1" id="KW-0813">Transport</keyword>
<evidence type="ECO:0000256" key="4">
    <source>
        <dbReference type="ARBA" id="ARBA00022982"/>
    </source>
</evidence>
<feature type="non-terminal residue" evidence="9">
    <location>
        <position position="376"/>
    </location>
</feature>
<dbReference type="Gene3D" id="1.10.760.10">
    <property type="entry name" value="Cytochrome c-like domain"/>
    <property type="match status" value="4"/>
</dbReference>
<organism evidence="9">
    <name type="scientific">Candidatus Tenderia electrophaga</name>
    <dbReference type="NCBI Taxonomy" id="1748243"/>
    <lineage>
        <taxon>Bacteria</taxon>
        <taxon>Pseudomonadati</taxon>
        <taxon>Pseudomonadota</taxon>
        <taxon>Gammaproteobacteria</taxon>
        <taxon>Candidatus Tenderiales</taxon>
        <taxon>Candidatus Tenderiaceae</taxon>
        <taxon>Candidatus Tenderia</taxon>
    </lineage>
</organism>
<evidence type="ECO:0000256" key="3">
    <source>
        <dbReference type="ARBA" id="ARBA00022723"/>
    </source>
</evidence>
<dbReference type="PROSITE" id="PS51007">
    <property type="entry name" value="CYTC"/>
    <property type="match status" value="2"/>
</dbReference>
<feature type="signal peptide" evidence="7">
    <location>
        <begin position="1"/>
        <end position="23"/>
    </location>
</feature>
<dbReference type="PANTHER" id="PTHR33751">
    <property type="entry name" value="CBB3-TYPE CYTOCHROME C OXIDASE SUBUNIT FIXP"/>
    <property type="match status" value="1"/>
</dbReference>
<sequence length="376" mass="40923">MFAVMRNFSIVALLLGLVGCDQATIFSSAVAEPNIAQLPLVGDASKGWRLAKQCAECHGLDGASARSGAPFIAGLEQEYLIRSMLAYRNGARNHADMKQASEALNSMALADVTAYYAGLETDWQGAVADKQSRSILWNDKARREAQHIVESCRSCHSQVNRYQKKEAIPNLDGMPAEYFIPTLKSYVTGGRHNDIMVNFKSRLSDADIYNLAAYFAARTPQKSQPPEAGDPVKGKIAARACAGCHGFDGNSLNPHIPNLAGQSFRYLVKASKDYRDGVRHSQLMQAPLQRLSDTTIVNLAAYFSRQTPQSQLHKDLASDKAFNPLADGKKIAASCGGCHGEDGNSRKAGVPSLTGMHVKYIVRATQAYQHGLRQHP</sequence>
<accession>A0A832J4R3</accession>
<keyword evidence="4" id="KW-0249">Electron transport</keyword>
<evidence type="ECO:0000256" key="7">
    <source>
        <dbReference type="SAM" id="SignalP"/>
    </source>
</evidence>
<keyword evidence="3 6" id="KW-0479">Metal-binding</keyword>
<dbReference type="GO" id="GO:0046872">
    <property type="term" value="F:metal ion binding"/>
    <property type="evidence" value="ECO:0007669"/>
    <property type="project" value="UniProtKB-KW"/>
</dbReference>
<evidence type="ECO:0000259" key="8">
    <source>
        <dbReference type="PROSITE" id="PS51007"/>
    </source>
</evidence>
<reference evidence="9" key="1">
    <citation type="journal article" date="2020" name="mSystems">
        <title>Genome- and Community-Level Interaction Insights into Carbon Utilization and Element Cycling Functions of Hydrothermarchaeota in Hydrothermal Sediment.</title>
        <authorList>
            <person name="Zhou Z."/>
            <person name="Liu Y."/>
            <person name="Xu W."/>
            <person name="Pan J."/>
            <person name="Luo Z.H."/>
            <person name="Li M."/>
        </authorList>
    </citation>
    <scope>NUCLEOTIDE SEQUENCE [LARGE SCALE GENOMIC DNA]</scope>
    <source>
        <strain evidence="9">HyVt-505</strain>
    </source>
</reference>
<feature type="domain" description="Cytochrome c" evidence="8">
    <location>
        <begin position="42"/>
        <end position="219"/>
    </location>
</feature>
<dbReference type="InterPro" id="IPR036909">
    <property type="entry name" value="Cyt_c-like_dom_sf"/>
</dbReference>
<dbReference type="Pfam" id="PF13442">
    <property type="entry name" value="Cytochrome_CBB3"/>
    <property type="match status" value="1"/>
</dbReference>
<dbReference type="AlphaFoldDB" id="A0A832J4R3"/>
<dbReference type="EMBL" id="DRNF01000339">
    <property type="protein sequence ID" value="HHJ81039.1"/>
    <property type="molecule type" value="Genomic_DNA"/>
</dbReference>
<comment type="caution">
    <text evidence="9">The sequence shown here is derived from an EMBL/GenBank/DDBJ whole genome shotgun (WGS) entry which is preliminary data.</text>
</comment>
<dbReference type="PROSITE" id="PS51257">
    <property type="entry name" value="PROKAR_LIPOPROTEIN"/>
    <property type="match status" value="1"/>
</dbReference>
<evidence type="ECO:0000313" key="9">
    <source>
        <dbReference type="EMBL" id="HHJ81039.1"/>
    </source>
</evidence>
<keyword evidence="5 6" id="KW-0408">Iron</keyword>
<dbReference type="PANTHER" id="PTHR33751:SF9">
    <property type="entry name" value="CYTOCHROME C4"/>
    <property type="match status" value="1"/>
</dbReference>
<gene>
    <name evidence="9" type="ORF">ENJ65_05350</name>
</gene>
<dbReference type="GO" id="GO:0020037">
    <property type="term" value="F:heme binding"/>
    <property type="evidence" value="ECO:0007669"/>
    <property type="project" value="InterPro"/>
</dbReference>
<proteinExistence type="predicted"/>
<dbReference type="SUPFAM" id="SSF46626">
    <property type="entry name" value="Cytochrome c"/>
    <property type="match status" value="4"/>
</dbReference>
<dbReference type="Proteomes" id="UP000885832">
    <property type="component" value="Unassembled WGS sequence"/>
</dbReference>
<dbReference type="GO" id="GO:0009055">
    <property type="term" value="F:electron transfer activity"/>
    <property type="evidence" value="ECO:0007669"/>
    <property type="project" value="InterPro"/>
</dbReference>
<feature type="chain" id="PRO_5032822900" evidence="7">
    <location>
        <begin position="24"/>
        <end position="376"/>
    </location>
</feature>
<dbReference type="Pfam" id="PF00034">
    <property type="entry name" value="Cytochrom_C"/>
    <property type="match status" value="2"/>
</dbReference>
<evidence type="ECO:0000256" key="2">
    <source>
        <dbReference type="ARBA" id="ARBA00022617"/>
    </source>
</evidence>
<protein>
    <submittedName>
        <fullName evidence="9">C-type cytochrome</fullName>
    </submittedName>
</protein>
<keyword evidence="2 6" id="KW-0349">Heme</keyword>